<name>A0A8J3N761_9CHLR</name>
<reference evidence="1" key="1">
    <citation type="submission" date="2020-10" db="EMBL/GenBank/DDBJ databases">
        <title>Taxonomic study of unclassified bacteria belonging to the class Ktedonobacteria.</title>
        <authorList>
            <person name="Yabe S."/>
            <person name="Wang C.M."/>
            <person name="Zheng Y."/>
            <person name="Sakai Y."/>
            <person name="Cavaletti L."/>
            <person name="Monciardini P."/>
            <person name="Donadio S."/>
        </authorList>
    </citation>
    <scope>NUCLEOTIDE SEQUENCE</scope>
    <source>
        <strain evidence="1">ID150040</strain>
    </source>
</reference>
<dbReference type="EMBL" id="BNJK01000003">
    <property type="protein sequence ID" value="GHP00870.1"/>
    <property type="molecule type" value="Genomic_DNA"/>
</dbReference>
<dbReference type="Proteomes" id="UP000597444">
    <property type="component" value="Unassembled WGS sequence"/>
</dbReference>
<gene>
    <name evidence="1" type="ORF">KSF_109170</name>
</gene>
<evidence type="ECO:0000313" key="1">
    <source>
        <dbReference type="EMBL" id="GHP00870.1"/>
    </source>
</evidence>
<proteinExistence type="predicted"/>
<keyword evidence="2" id="KW-1185">Reference proteome</keyword>
<accession>A0A8J3N761</accession>
<dbReference type="AlphaFoldDB" id="A0A8J3N761"/>
<organism evidence="1 2">
    <name type="scientific">Reticulibacter mediterranei</name>
    <dbReference type="NCBI Taxonomy" id="2778369"/>
    <lineage>
        <taxon>Bacteria</taxon>
        <taxon>Bacillati</taxon>
        <taxon>Chloroflexota</taxon>
        <taxon>Ktedonobacteria</taxon>
        <taxon>Ktedonobacterales</taxon>
        <taxon>Reticulibacteraceae</taxon>
        <taxon>Reticulibacter</taxon>
    </lineage>
</organism>
<evidence type="ECO:0000313" key="2">
    <source>
        <dbReference type="Proteomes" id="UP000597444"/>
    </source>
</evidence>
<comment type="caution">
    <text evidence="1">The sequence shown here is derived from an EMBL/GenBank/DDBJ whole genome shotgun (WGS) entry which is preliminary data.</text>
</comment>
<sequence>MLDKIPQCLGEFPNWSLNLFRVQEVSHQLARFRKQTRINLMHSLQLKETCKDLRHKRLLWKDNSVLRRITGEKIPLFETCHCPLCGLAHLRVARSEKFAQIGDRAGALNVRLSEEKVDLDRISMADTPKQAKGFQDADHFMGRHEAPFPLI</sequence>
<protein>
    <submittedName>
        <fullName evidence="1">Uncharacterized protein</fullName>
    </submittedName>
</protein>